<evidence type="ECO:0000256" key="1">
    <source>
        <dbReference type="SAM" id="SignalP"/>
    </source>
</evidence>
<keyword evidence="3" id="KW-1185">Reference proteome</keyword>
<feature type="signal peptide" evidence="1">
    <location>
        <begin position="1"/>
        <end position="20"/>
    </location>
</feature>
<dbReference type="RefSeq" id="WP_184960465.1">
    <property type="nucleotide sequence ID" value="NZ_JACHIN010000002.1"/>
</dbReference>
<dbReference type="EMBL" id="JACHIN010000002">
    <property type="protein sequence ID" value="MBB5076933.1"/>
    <property type="molecule type" value="Genomic_DNA"/>
</dbReference>
<gene>
    <name evidence="2" type="ORF">HNR40_002397</name>
</gene>
<dbReference type="Proteomes" id="UP000568380">
    <property type="component" value="Unassembled WGS sequence"/>
</dbReference>
<name>A0A7W7ZZW9_9ACTN</name>
<evidence type="ECO:0008006" key="4">
    <source>
        <dbReference type="Google" id="ProtNLM"/>
    </source>
</evidence>
<reference evidence="2 3" key="1">
    <citation type="submission" date="2020-08" db="EMBL/GenBank/DDBJ databases">
        <title>Genomic Encyclopedia of Type Strains, Phase IV (KMG-IV): sequencing the most valuable type-strain genomes for metagenomic binning, comparative biology and taxonomic classification.</title>
        <authorList>
            <person name="Goeker M."/>
        </authorList>
    </citation>
    <scope>NUCLEOTIDE SEQUENCE [LARGE SCALE GENOMIC DNA]</scope>
    <source>
        <strain evidence="2 3">DSM 45385</strain>
    </source>
</reference>
<evidence type="ECO:0000313" key="2">
    <source>
        <dbReference type="EMBL" id="MBB5076933.1"/>
    </source>
</evidence>
<proteinExistence type="predicted"/>
<protein>
    <recommendedName>
        <fullName evidence="4">DUF2147 domain-containing protein</fullName>
    </recommendedName>
</protein>
<evidence type="ECO:0000313" key="3">
    <source>
        <dbReference type="Proteomes" id="UP000568380"/>
    </source>
</evidence>
<dbReference type="AlphaFoldDB" id="A0A7W7ZZW9"/>
<accession>A0A7W7ZZW9</accession>
<keyword evidence="1" id="KW-0732">Signal</keyword>
<organism evidence="2 3">
    <name type="scientific">Nonomuraea endophytica</name>
    <dbReference type="NCBI Taxonomy" id="714136"/>
    <lineage>
        <taxon>Bacteria</taxon>
        <taxon>Bacillati</taxon>
        <taxon>Actinomycetota</taxon>
        <taxon>Actinomycetes</taxon>
        <taxon>Streptosporangiales</taxon>
        <taxon>Streptosporangiaceae</taxon>
        <taxon>Nonomuraea</taxon>
    </lineage>
</organism>
<sequence length="139" mass="14730">MIFRTIAVGATLLFASATLAAPAMASANPETWSWGSIYSADRAGKAKGKVVLDRPGFTVSGKLYDFPGKKGCSWLKFRWTKESGGQGKKTYKNCSGTKPLAFSLSTGYMLSIEGKVCRGTATKITGKCSGWDGVWAQGG</sequence>
<comment type="caution">
    <text evidence="2">The sequence shown here is derived from an EMBL/GenBank/DDBJ whole genome shotgun (WGS) entry which is preliminary data.</text>
</comment>
<feature type="chain" id="PRO_5038678173" description="DUF2147 domain-containing protein" evidence="1">
    <location>
        <begin position="21"/>
        <end position="139"/>
    </location>
</feature>